<evidence type="ECO:0000259" key="2">
    <source>
        <dbReference type="PROSITE" id="PS50943"/>
    </source>
</evidence>
<dbReference type="AlphaFoldDB" id="A0A9D1AFD3"/>
<organism evidence="3 4">
    <name type="scientific">Candidatus Coproplasma stercoripullorum</name>
    <dbReference type="NCBI Taxonomy" id="2840751"/>
    <lineage>
        <taxon>Bacteria</taxon>
        <taxon>Bacillati</taxon>
        <taxon>Bacillota</taxon>
        <taxon>Clostridia</taxon>
        <taxon>Eubacteriales</taxon>
        <taxon>Candidatus Coproplasma</taxon>
    </lineage>
</organism>
<evidence type="ECO:0000313" key="4">
    <source>
        <dbReference type="Proteomes" id="UP000824179"/>
    </source>
</evidence>
<evidence type="ECO:0000313" key="3">
    <source>
        <dbReference type="EMBL" id="HIR39147.1"/>
    </source>
</evidence>
<dbReference type="InterPro" id="IPR010982">
    <property type="entry name" value="Lambda_DNA-bd_dom_sf"/>
</dbReference>
<dbReference type="SMART" id="SM00530">
    <property type="entry name" value="HTH_XRE"/>
    <property type="match status" value="1"/>
</dbReference>
<sequence>MTTIGQRIAYYRKKANLTQEELAEKCSVTPQAVSKWENDISAPDISLFPVLAQLFNTTCDELLGVEHETPKAVPEELVDLSKTILRVKIISSDGDVVKLNLPVQIAEPFLKSSNMNVGGDTLKNIDFEQIIQLVKSGAVGKLVDITSADGDIVEIYVE</sequence>
<comment type="caution">
    <text evidence="3">The sequence shown here is derived from an EMBL/GenBank/DDBJ whole genome shotgun (WGS) entry which is preliminary data.</text>
</comment>
<reference evidence="3" key="2">
    <citation type="journal article" date="2021" name="PeerJ">
        <title>Extensive microbial diversity within the chicken gut microbiome revealed by metagenomics and culture.</title>
        <authorList>
            <person name="Gilroy R."/>
            <person name="Ravi A."/>
            <person name="Getino M."/>
            <person name="Pursley I."/>
            <person name="Horton D.L."/>
            <person name="Alikhan N.F."/>
            <person name="Baker D."/>
            <person name="Gharbi K."/>
            <person name="Hall N."/>
            <person name="Watson M."/>
            <person name="Adriaenssens E.M."/>
            <person name="Foster-Nyarko E."/>
            <person name="Jarju S."/>
            <person name="Secka A."/>
            <person name="Antonio M."/>
            <person name="Oren A."/>
            <person name="Chaudhuri R.R."/>
            <person name="La Ragione R."/>
            <person name="Hildebrand F."/>
            <person name="Pallen M.J."/>
        </authorList>
    </citation>
    <scope>NUCLEOTIDE SEQUENCE</scope>
    <source>
        <strain evidence="3">ChiW25-3613</strain>
    </source>
</reference>
<accession>A0A9D1AFD3</accession>
<dbReference type="CDD" id="cd00093">
    <property type="entry name" value="HTH_XRE"/>
    <property type="match status" value="1"/>
</dbReference>
<dbReference type="Gene3D" id="1.10.260.40">
    <property type="entry name" value="lambda repressor-like DNA-binding domains"/>
    <property type="match status" value="1"/>
</dbReference>
<keyword evidence="1" id="KW-0238">DNA-binding</keyword>
<dbReference type="GO" id="GO:0003677">
    <property type="term" value="F:DNA binding"/>
    <property type="evidence" value="ECO:0007669"/>
    <property type="project" value="UniProtKB-KW"/>
</dbReference>
<dbReference type="PANTHER" id="PTHR46558">
    <property type="entry name" value="TRACRIPTIONAL REGULATORY PROTEIN-RELATED-RELATED"/>
    <property type="match status" value="1"/>
</dbReference>
<gene>
    <name evidence="3" type="ORF">IAB90_02080</name>
</gene>
<dbReference type="PROSITE" id="PS50943">
    <property type="entry name" value="HTH_CROC1"/>
    <property type="match status" value="1"/>
</dbReference>
<name>A0A9D1AFD3_9FIRM</name>
<feature type="domain" description="HTH cro/C1-type" evidence="2">
    <location>
        <begin position="8"/>
        <end position="62"/>
    </location>
</feature>
<reference evidence="3" key="1">
    <citation type="submission" date="2020-10" db="EMBL/GenBank/DDBJ databases">
        <authorList>
            <person name="Gilroy R."/>
        </authorList>
    </citation>
    <scope>NUCLEOTIDE SEQUENCE</scope>
    <source>
        <strain evidence="3">ChiW25-3613</strain>
    </source>
</reference>
<dbReference type="Proteomes" id="UP000824179">
    <property type="component" value="Unassembled WGS sequence"/>
</dbReference>
<dbReference type="InterPro" id="IPR001387">
    <property type="entry name" value="Cro/C1-type_HTH"/>
</dbReference>
<protein>
    <submittedName>
        <fullName evidence="3">Helix-turn-helix transcriptional regulator</fullName>
    </submittedName>
</protein>
<proteinExistence type="predicted"/>
<evidence type="ECO:0000256" key="1">
    <source>
        <dbReference type="ARBA" id="ARBA00023125"/>
    </source>
</evidence>
<dbReference type="Pfam" id="PF01381">
    <property type="entry name" value="HTH_3"/>
    <property type="match status" value="1"/>
</dbReference>
<dbReference type="PANTHER" id="PTHR46558:SF11">
    <property type="entry name" value="HTH-TYPE TRANSCRIPTIONAL REGULATOR XRE"/>
    <property type="match status" value="1"/>
</dbReference>
<dbReference type="EMBL" id="DVHB01000042">
    <property type="protein sequence ID" value="HIR39147.1"/>
    <property type="molecule type" value="Genomic_DNA"/>
</dbReference>
<dbReference type="SUPFAM" id="SSF47413">
    <property type="entry name" value="lambda repressor-like DNA-binding domains"/>
    <property type="match status" value="1"/>
</dbReference>